<keyword evidence="1" id="KW-0732">Signal</keyword>
<evidence type="ECO:0000313" key="3">
    <source>
        <dbReference type="Proteomes" id="UP000592180"/>
    </source>
</evidence>
<reference evidence="2 3" key="1">
    <citation type="submission" date="2020-08" db="EMBL/GenBank/DDBJ databases">
        <title>Functional genomics of gut bacteria from endangered species of beetles.</title>
        <authorList>
            <person name="Carlos-Shanley C."/>
        </authorList>
    </citation>
    <scope>NUCLEOTIDE SEQUENCE [LARGE SCALE GENOMIC DNA]</scope>
    <source>
        <strain evidence="2 3">S00151</strain>
    </source>
</reference>
<gene>
    <name evidence="2" type="ORF">HNP38_003633</name>
</gene>
<comment type="caution">
    <text evidence="2">The sequence shown here is derived from an EMBL/GenBank/DDBJ whole genome shotgun (WGS) entry which is preliminary data.</text>
</comment>
<dbReference type="AlphaFoldDB" id="A0A840KG17"/>
<organism evidence="2 3">
    <name type="scientific">Chryseobacterium defluvii</name>
    <dbReference type="NCBI Taxonomy" id="160396"/>
    <lineage>
        <taxon>Bacteria</taxon>
        <taxon>Pseudomonadati</taxon>
        <taxon>Bacteroidota</taxon>
        <taxon>Flavobacteriia</taxon>
        <taxon>Flavobacteriales</taxon>
        <taxon>Weeksellaceae</taxon>
        <taxon>Chryseobacterium group</taxon>
        <taxon>Chryseobacterium</taxon>
    </lineage>
</organism>
<sequence length="174" mass="20014">MKKFLPFLLLTFVSLFIFSCDDNNDDVVYEDSDTISQMRDITGTFTSNNGYTLTQGINILNTDVVLVYRNINSNTNSSPVWQLLPKTYYLSNGRELDYNFLFNSQSVEIYTEANFDQATMTNSEASEYLTNQNFRIVLVPADANKNANLDYNDYNSVIKYYNIDESKIIKTTIN</sequence>
<name>A0A840KG17_9FLAO</name>
<proteinExistence type="predicted"/>
<evidence type="ECO:0000313" key="2">
    <source>
        <dbReference type="EMBL" id="MBB4808291.1"/>
    </source>
</evidence>
<accession>A0A840KG17</accession>
<evidence type="ECO:0000256" key="1">
    <source>
        <dbReference type="SAM" id="SignalP"/>
    </source>
</evidence>
<keyword evidence="3" id="KW-1185">Reference proteome</keyword>
<dbReference type="PROSITE" id="PS51257">
    <property type="entry name" value="PROKAR_LIPOPROTEIN"/>
    <property type="match status" value="1"/>
</dbReference>
<dbReference type="Proteomes" id="UP000592180">
    <property type="component" value="Unassembled WGS sequence"/>
</dbReference>
<dbReference type="EMBL" id="JACHLE010000010">
    <property type="protein sequence ID" value="MBB4808291.1"/>
    <property type="molecule type" value="Genomic_DNA"/>
</dbReference>
<feature type="signal peptide" evidence="1">
    <location>
        <begin position="1"/>
        <end position="19"/>
    </location>
</feature>
<dbReference type="RefSeq" id="WP_184192083.1">
    <property type="nucleotide sequence ID" value="NZ_JACHLE010000010.1"/>
</dbReference>
<feature type="chain" id="PRO_5032369658" evidence="1">
    <location>
        <begin position="20"/>
        <end position="174"/>
    </location>
</feature>
<protein>
    <submittedName>
        <fullName evidence="2">Uncharacterized protein</fullName>
    </submittedName>
</protein>